<dbReference type="EC" id="1.1.1.2" evidence="9"/>
<evidence type="ECO:0000256" key="2">
    <source>
        <dbReference type="ARBA" id="ARBA00008072"/>
    </source>
</evidence>
<protein>
    <recommendedName>
        <fullName evidence="9">alcohol dehydrogenase (NADP(+))</fullName>
        <ecNumber evidence="9">1.1.1.2</ecNumber>
    </recommendedName>
</protein>
<dbReference type="FunFam" id="3.40.50.720:FF:000158">
    <property type="entry name" value="Zinc-binding alcohol dehydrogenase"/>
    <property type="match status" value="1"/>
</dbReference>
<keyword evidence="5 11" id="KW-0479">Metal-binding</keyword>
<dbReference type="InterPro" id="IPR013149">
    <property type="entry name" value="ADH-like_C"/>
</dbReference>
<evidence type="ECO:0000256" key="8">
    <source>
        <dbReference type="ARBA" id="ARBA00023002"/>
    </source>
</evidence>
<gene>
    <name evidence="13" type="ORF">FFLO_05499</name>
</gene>
<dbReference type="EMBL" id="JABELV010000140">
    <property type="protein sequence ID" value="KAG7529693.1"/>
    <property type="molecule type" value="Genomic_DNA"/>
</dbReference>
<evidence type="ECO:0000256" key="5">
    <source>
        <dbReference type="ARBA" id="ARBA00022723"/>
    </source>
</evidence>
<dbReference type="InterPro" id="IPR047109">
    <property type="entry name" value="CAD-like"/>
</dbReference>
<dbReference type="SUPFAM" id="SSF51735">
    <property type="entry name" value="NAD(P)-binding Rossmann-fold domains"/>
    <property type="match status" value="1"/>
</dbReference>
<keyword evidence="6 11" id="KW-0862">Zinc</keyword>
<dbReference type="GO" id="GO:0008106">
    <property type="term" value="F:alcohol dehydrogenase (NADP+) activity"/>
    <property type="evidence" value="ECO:0007669"/>
    <property type="project" value="UniProtKB-EC"/>
</dbReference>
<evidence type="ECO:0000256" key="1">
    <source>
        <dbReference type="ARBA" id="ARBA00001947"/>
    </source>
</evidence>
<dbReference type="Gene3D" id="3.90.180.10">
    <property type="entry name" value="Medium-chain alcohol dehydrogenases, catalytic domain"/>
    <property type="match status" value="1"/>
</dbReference>
<comment type="subunit">
    <text evidence="3">Homodimer.</text>
</comment>
<dbReference type="Pfam" id="PF00107">
    <property type="entry name" value="ADH_zinc_N"/>
    <property type="match status" value="1"/>
</dbReference>
<evidence type="ECO:0000256" key="4">
    <source>
        <dbReference type="ARBA" id="ARBA00022553"/>
    </source>
</evidence>
<accession>A0A8K0NNT1</accession>
<dbReference type="SUPFAM" id="SSF50129">
    <property type="entry name" value="GroES-like"/>
    <property type="match status" value="1"/>
</dbReference>
<comment type="cofactor">
    <cofactor evidence="1 11">
        <name>Zn(2+)</name>
        <dbReference type="ChEBI" id="CHEBI:29105"/>
    </cofactor>
</comment>
<proteinExistence type="inferred from homology"/>
<feature type="domain" description="Enoyl reductase (ER)" evidence="12">
    <location>
        <begin position="21"/>
        <end position="356"/>
    </location>
</feature>
<comment type="caution">
    <text evidence="13">The sequence shown here is derived from an EMBL/GenBank/DDBJ whole genome shotgun (WGS) entry which is preliminary data.</text>
</comment>
<dbReference type="CDD" id="cd05283">
    <property type="entry name" value="CAD1"/>
    <property type="match status" value="1"/>
</dbReference>
<dbReference type="InterPro" id="IPR002328">
    <property type="entry name" value="ADH_Zn_CS"/>
</dbReference>
<comment type="catalytic activity">
    <reaction evidence="10">
        <text>a primary alcohol + NADP(+) = an aldehyde + NADPH + H(+)</text>
        <dbReference type="Rhea" id="RHEA:15937"/>
        <dbReference type="ChEBI" id="CHEBI:15378"/>
        <dbReference type="ChEBI" id="CHEBI:15734"/>
        <dbReference type="ChEBI" id="CHEBI:17478"/>
        <dbReference type="ChEBI" id="CHEBI:57783"/>
        <dbReference type="ChEBI" id="CHEBI:58349"/>
        <dbReference type="EC" id="1.1.1.2"/>
    </reaction>
    <physiologicalReaction direction="left-to-right" evidence="10">
        <dbReference type="Rhea" id="RHEA:15938"/>
    </physiologicalReaction>
    <physiologicalReaction direction="right-to-left" evidence="10">
        <dbReference type="Rhea" id="RHEA:15939"/>
    </physiologicalReaction>
</comment>
<organism evidence="13 14">
    <name type="scientific">Filobasidium floriforme</name>
    <dbReference type="NCBI Taxonomy" id="5210"/>
    <lineage>
        <taxon>Eukaryota</taxon>
        <taxon>Fungi</taxon>
        <taxon>Dikarya</taxon>
        <taxon>Basidiomycota</taxon>
        <taxon>Agaricomycotina</taxon>
        <taxon>Tremellomycetes</taxon>
        <taxon>Filobasidiales</taxon>
        <taxon>Filobasidiaceae</taxon>
        <taxon>Filobasidium</taxon>
    </lineage>
</organism>
<keyword evidence="8" id="KW-0560">Oxidoreductase</keyword>
<evidence type="ECO:0000313" key="14">
    <source>
        <dbReference type="Proteomes" id="UP000812966"/>
    </source>
</evidence>
<dbReference type="InterPro" id="IPR013154">
    <property type="entry name" value="ADH-like_N"/>
</dbReference>
<dbReference type="AlphaFoldDB" id="A0A8K0NNT1"/>
<keyword evidence="4" id="KW-0597">Phosphoprotein</keyword>
<evidence type="ECO:0000256" key="6">
    <source>
        <dbReference type="ARBA" id="ARBA00022833"/>
    </source>
</evidence>
<evidence type="ECO:0000256" key="7">
    <source>
        <dbReference type="ARBA" id="ARBA00022857"/>
    </source>
</evidence>
<dbReference type="GO" id="GO:0006066">
    <property type="term" value="P:alcohol metabolic process"/>
    <property type="evidence" value="ECO:0007669"/>
    <property type="project" value="UniProtKB-ARBA"/>
</dbReference>
<dbReference type="SMART" id="SM00829">
    <property type="entry name" value="PKS_ER"/>
    <property type="match status" value="1"/>
</dbReference>
<evidence type="ECO:0000259" key="12">
    <source>
        <dbReference type="SMART" id="SM00829"/>
    </source>
</evidence>
<keyword evidence="7" id="KW-0521">NADP</keyword>
<dbReference type="GO" id="GO:0008270">
    <property type="term" value="F:zinc ion binding"/>
    <property type="evidence" value="ECO:0007669"/>
    <property type="project" value="InterPro"/>
</dbReference>
<dbReference type="PROSITE" id="PS00059">
    <property type="entry name" value="ADH_ZINC"/>
    <property type="match status" value="1"/>
</dbReference>
<comment type="similarity">
    <text evidence="2 11">Belongs to the zinc-containing alcohol dehydrogenase family.</text>
</comment>
<dbReference type="OrthoDB" id="1879366at2759"/>
<dbReference type="PANTHER" id="PTHR42683">
    <property type="entry name" value="ALDEHYDE REDUCTASE"/>
    <property type="match status" value="1"/>
</dbReference>
<keyword evidence="14" id="KW-1185">Reference proteome</keyword>
<name>A0A8K0NNT1_9TREE</name>
<dbReference type="Pfam" id="PF08240">
    <property type="entry name" value="ADH_N"/>
    <property type="match status" value="1"/>
</dbReference>
<sequence length="365" mass="38764">MSATDYKFEGWGAFGPDSVEGNFKKFEYEPKPWEETDVDIKIMYCGVCGSDLHTASSGWGAADYPQVVGHEICGVAVRVGSKVTHIKEGDIVGVGAQCDSCNDCRECNKQKENRCTGMVGTYGGKFKKEGPAKDAKSYGGYASYNRSPGHFVVKIPDGLDPAFAAPMLCGGVTVYNPLVSNGAGPGVDVGVIGIGGLGHFALLFAKALGANVTAISHSERKKEDAMKLGASKFIATHSGGEQDFAPHARSLDLIIATTNDPEMPLGGYLSLLRPDGKLILVGAPEKPLPALSPFQLIPGSISIGGSIIGSPSLISEMLDLAVKHKVEPWVQKRSMDKVNEVIPLMNKGDVKYRYVLVNEENGGKL</sequence>
<evidence type="ECO:0000256" key="11">
    <source>
        <dbReference type="RuleBase" id="RU361277"/>
    </source>
</evidence>
<dbReference type="Gene3D" id="3.40.50.720">
    <property type="entry name" value="NAD(P)-binding Rossmann-like Domain"/>
    <property type="match status" value="1"/>
</dbReference>
<dbReference type="InterPro" id="IPR036291">
    <property type="entry name" value="NAD(P)-bd_dom_sf"/>
</dbReference>
<dbReference type="InterPro" id="IPR011032">
    <property type="entry name" value="GroES-like_sf"/>
</dbReference>
<dbReference type="InterPro" id="IPR020843">
    <property type="entry name" value="ER"/>
</dbReference>
<evidence type="ECO:0000313" key="13">
    <source>
        <dbReference type="EMBL" id="KAG7529693.1"/>
    </source>
</evidence>
<dbReference type="Proteomes" id="UP000812966">
    <property type="component" value="Unassembled WGS sequence"/>
</dbReference>
<reference evidence="13" key="1">
    <citation type="submission" date="2020-04" db="EMBL/GenBank/DDBJ databases">
        <title>Analysis of mating type loci in Filobasidium floriforme.</title>
        <authorList>
            <person name="Nowrousian M."/>
        </authorList>
    </citation>
    <scope>NUCLEOTIDE SEQUENCE</scope>
    <source>
        <strain evidence="13">CBS 6242</strain>
    </source>
</reference>
<evidence type="ECO:0000256" key="9">
    <source>
        <dbReference type="ARBA" id="ARBA00024074"/>
    </source>
</evidence>
<evidence type="ECO:0000256" key="3">
    <source>
        <dbReference type="ARBA" id="ARBA00011738"/>
    </source>
</evidence>
<evidence type="ECO:0000256" key="10">
    <source>
        <dbReference type="ARBA" id="ARBA00050997"/>
    </source>
</evidence>